<keyword evidence="3" id="KW-1185">Reference proteome</keyword>
<dbReference type="OrthoDB" id="2157530at2759"/>
<name>A0A8H8BW86_9HELO</name>
<evidence type="ECO:0000313" key="3">
    <source>
        <dbReference type="Proteomes" id="UP000664132"/>
    </source>
</evidence>
<dbReference type="AlphaFoldDB" id="A0A8H8BW86"/>
<dbReference type="Pfam" id="PF06985">
    <property type="entry name" value="HET"/>
    <property type="match status" value="1"/>
</dbReference>
<dbReference type="Proteomes" id="UP000664132">
    <property type="component" value="Unassembled WGS sequence"/>
</dbReference>
<organism evidence="2 3">
    <name type="scientific">Cadophora malorum</name>
    <dbReference type="NCBI Taxonomy" id="108018"/>
    <lineage>
        <taxon>Eukaryota</taxon>
        <taxon>Fungi</taxon>
        <taxon>Dikarya</taxon>
        <taxon>Ascomycota</taxon>
        <taxon>Pezizomycotina</taxon>
        <taxon>Leotiomycetes</taxon>
        <taxon>Helotiales</taxon>
        <taxon>Ploettnerulaceae</taxon>
        <taxon>Cadophora</taxon>
    </lineage>
</organism>
<comment type="caution">
    <text evidence="2">The sequence shown here is derived from an EMBL/GenBank/DDBJ whole genome shotgun (WGS) entry which is preliminary data.</text>
</comment>
<evidence type="ECO:0000259" key="1">
    <source>
        <dbReference type="Pfam" id="PF06985"/>
    </source>
</evidence>
<proteinExistence type="predicted"/>
<protein>
    <recommendedName>
        <fullName evidence="1">Heterokaryon incompatibility domain-containing protein</fullName>
    </recommendedName>
</protein>
<dbReference type="Pfam" id="PF26639">
    <property type="entry name" value="Het-6_barrel"/>
    <property type="match status" value="1"/>
</dbReference>
<dbReference type="PANTHER" id="PTHR24148">
    <property type="entry name" value="ANKYRIN REPEAT DOMAIN-CONTAINING PROTEIN 39 HOMOLOG-RELATED"/>
    <property type="match status" value="1"/>
</dbReference>
<evidence type="ECO:0000313" key="2">
    <source>
        <dbReference type="EMBL" id="KAG4426410.1"/>
    </source>
</evidence>
<reference evidence="2" key="1">
    <citation type="submission" date="2021-02" db="EMBL/GenBank/DDBJ databases">
        <title>Genome sequence Cadophora malorum strain M34.</title>
        <authorList>
            <person name="Stefanovic E."/>
            <person name="Vu D."/>
            <person name="Scully C."/>
            <person name="Dijksterhuis J."/>
            <person name="Roader J."/>
            <person name="Houbraken J."/>
        </authorList>
    </citation>
    <scope>NUCLEOTIDE SEQUENCE</scope>
    <source>
        <strain evidence="2">M34</strain>
    </source>
</reference>
<dbReference type="PANTHER" id="PTHR24148:SF64">
    <property type="entry name" value="HETEROKARYON INCOMPATIBILITY DOMAIN-CONTAINING PROTEIN"/>
    <property type="match status" value="1"/>
</dbReference>
<dbReference type="InterPro" id="IPR010730">
    <property type="entry name" value="HET"/>
</dbReference>
<sequence length="671" mass="75591">MESNDQVSGIGYKYAPLPDAKSIRLLLLDPSTINTEVLHGTFEICSLEGDLDFEALSYTWGEPEFPRVIEIGEHTIAITENLFAALKRFRLEDKTRKLWIDAICISQSDDREKSSQVALMAEIYRTAKVVLGWLGDGDEASTKALDHFGELAKSAPHFGLDREVGHRIYLQSPGKLPRGTEAEVSTLLHAAKAHKVELIYSRPWFTRIWIVQEVVLARELVLFSGNTSIRWPVFAAAVNLLLQAQMTIDVRVVNLTAFNMAWDIVTVRGQRYLLASRPLKKPVEYDTASQRSTFAQQHQALLGRIHGDLLLGNSNEQIKEHLTDVDRPSFLDTGSMERYNTVIATFWKRDCKNDRDRIYGMLGVCPWDVQIGITPDYSLPVVDVYVDYALRFLERDNIAILNFAGIWNRKATTLPSEDHDTCPSWVPEHRISKLKIRDPTPPWGSARMHRLWEYCQSQVMFPKKPTSRISRVSIEGITIGAIQFGVCSAGSLDPLAVIQALSVFLPKVQEVSTGGIYQLTGEPWFHAVAKTLDFESDKPPHETIELLVQLINNHEQVVVIMDAIENISVDSNTRILLNGAQDRELIDLASRLRNLYSIWSFITTTEGHIGLAPGLMDSNDVLVAFCGLPGPYLVRPVRETLDAQLVGPCYIHGMMNGEYEFGDDYRWISLV</sequence>
<dbReference type="EMBL" id="JAFJYH010000003">
    <property type="protein sequence ID" value="KAG4426410.1"/>
    <property type="molecule type" value="Genomic_DNA"/>
</dbReference>
<feature type="domain" description="Heterokaryon incompatibility" evidence="1">
    <location>
        <begin position="53"/>
        <end position="213"/>
    </location>
</feature>
<accession>A0A8H8BW86</accession>
<gene>
    <name evidence="2" type="ORF">IFR04_000593</name>
</gene>
<dbReference type="InterPro" id="IPR052895">
    <property type="entry name" value="HetReg/Transcr_Mod"/>
</dbReference>